<keyword evidence="1" id="KW-0732">Signal</keyword>
<evidence type="ECO:0000313" key="3">
    <source>
        <dbReference type="Proteomes" id="UP000275385"/>
    </source>
</evidence>
<proteinExistence type="predicted"/>
<feature type="signal peptide" evidence="1">
    <location>
        <begin position="1"/>
        <end position="23"/>
    </location>
</feature>
<reference evidence="2 3" key="1">
    <citation type="submission" date="2018-08" db="EMBL/GenBank/DDBJ databases">
        <title>Draft genome of the lignicolous fungus Coniochaeta pulveracea.</title>
        <authorList>
            <person name="Borstlap C.J."/>
            <person name="De Witt R.N."/>
            <person name="Botha A."/>
            <person name="Volschenk H."/>
        </authorList>
    </citation>
    <scope>NUCLEOTIDE SEQUENCE [LARGE SCALE GENOMIC DNA]</scope>
    <source>
        <strain evidence="2 3">CAB683</strain>
    </source>
</reference>
<accession>A0A420YGU5</accession>
<gene>
    <name evidence="2" type="ORF">DL546_000544</name>
</gene>
<protein>
    <submittedName>
        <fullName evidence="2">Uncharacterized protein</fullName>
    </submittedName>
</protein>
<keyword evidence="3" id="KW-1185">Reference proteome</keyword>
<evidence type="ECO:0000313" key="2">
    <source>
        <dbReference type="EMBL" id="RKU47090.1"/>
    </source>
</evidence>
<comment type="caution">
    <text evidence="2">The sequence shown here is derived from an EMBL/GenBank/DDBJ whole genome shotgun (WGS) entry which is preliminary data.</text>
</comment>
<feature type="chain" id="PRO_5019114616" evidence="1">
    <location>
        <begin position="24"/>
        <end position="234"/>
    </location>
</feature>
<dbReference type="Proteomes" id="UP000275385">
    <property type="component" value="Unassembled WGS sequence"/>
</dbReference>
<dbReference type="EMBL" id="QVQW01000010">
    <property type="protein sequence ID" value="RKU47090.1"/>
    <property type="molecule type" value="Genomic_DNA"/>
</dbReference>
<sequence>MSSLRSSFSFYLISSILCPFILAQNVEWNSPDGGNLKLWGQGDKLNWGDQNPADVIQRVLEKCGTGPTCRSDDYSWDTQVVVNGKNQRRKLVVTVTQSSFDEALPEANSNTMLQSLQKLLTSDPWTTSSRQHWDGDTEQASCPSAASSYCWIPNKDEGDLDQYSAPVALYSEYRIADHAQVSNVRLEFKTETLDPSPWTCENVVEKVGTVINAIKEIPGFQLLDLFCAISNIGN</sequence>
<evidence type="ECO:0000256" key="1">
    <source>
        <dbReference type="SAM" id="SignalP"/>
    </source>
</evidence>
<name>A0A420YGU5_9PEZI</name>
<dbReference type="AlphaFoldDB" id="A0A420YGU5"/>
<organism evidence="2 3">
    <name type="scientific">Coniochaeta pulveracea</name>
    <dbReference type="NCBI Taxonomy" id="177199"/>
    <lineage>
        <taxon>Eukaryota</taxon>
        <taxon>Fungi</taxon>
        <taxon>Dikarya</taxon>
        <taxon>Ascomycota</taxon>
        <taxon>Pezizomycotina</taxon>
        <taxon>Sordariomycetes</taxon>
        <taxon>Sordariomycetidae</taxon>
        <taxon>Coniochaetales</taxon>
        <taxon>Coniochaetaceae</taxon>
        <taxon>Coniochaeta</taxon>
    </lineage>
</organism>